<dbReference type="OrthoDB" id="88410at2759"/>
<name>A0A5C2S8L4_9APHY</name>
<evidence type="ECO:0000313" key="1">
    <source>
        <dbReference type="EMBL" id="RPD60132.1"/>
    </source>
</evidence>
<dbReference type="EMBL" id="ML122267">
    <property type="protein sequence ID" value="RPD60132.1"/>
    <property type="molecule type" value="Genomic_DNA"/>
</dbReference>
<sequence>MAYVELAGAPANACYLVKCDNCGKTTWKVRNTFAVPPPSICKYSISNGRSLGPPRCGSREAWAITRTDGSRIRFPSVPKGARSSRVQES</sequence>
<keyword evidence="2" id="KW-1185">Reference proteome</keyword>
<reference evidence="1" key="1">
    <citation type="journal article" date="2018" name="Genome Biol. Evol.">
        <title>Genomics and development of Lentinus tigrinus, a white-rot wood-decaying mushroom with dimorphic fruiting bodies.</title>
        <authorList>
            <person name="Wu B."/>
            <person name="Xu Z."/>
            <person name="Knudson A."/>
            <person name="Carlson A."/>
            <person name="Chen N."/>
            <person name="Kovaka S."/>
            <person name="LaButti K."/>
            <person name="Lipzen A."/>
            <person name="Pennachio C."/>
            <person name="Riley R."/>
            <person name="Schakwitz W."/>
            <person name="Umezawa K."/>
            <person name="Ohm R.A."/>
            <person name="Grigoriev I.V."/>
            <person name="Nagy L.G."/>
            <person name="Gibbons J."/>
            <person name="Hibbett D."/>
        </authorList>
    </citation>
    <scope>NUCLEOTIDE SEQUENCE [LARGE SCALE GENOMIC DNA]</scope>
    <source>
        <strain evidence="1">ALCF2SS1-6</strain>
    </source>
</reference>
<proteinExistence type="predicted"/>
<accession>A0A5C2S8L4</accession>
<organism evidence="1 2">
    <name type="scientific">Lentinus tigrinus ALCF2SS1-6</name>
    <dbReference type="NCBI Taxonomy" id="1328759"/>
    <lineage>
        <taxon>Eukaryota</taxon>
        <taxon>Fungi</taxon>
        <taxon>Dikarya</taxon>
        <taxon>Basidiomycota</taxon>
        <taxon>Agaricomycotina</taxon>
        <taxon>Agaricomycetes</taxon>
        <taxon>Polyporales</taxon>
        <taxon>Polyporaceae</taxon>
        <taxon>Lentinus</taxon>
    </lineage>
</organism>
<gene>
    <name evidence="1" type="ORF">L227DRAFT_107754</name>
</gene>
<evidence type="ECO:0000313" key="2">
    <source>
        <dbReference type="Proteomes" id="UP000313359"/>
    </source>
</evidence>
<protein>
    <submittedName>
        <fullName evidence="1">Uncharacterized protein</fullName>
    </submittedName>
</protein>
<dbReference type="Proteomes" id="UP000313359">
    <property type="component" value="Unassembled WGS sequence"/>
</dbReference>
<dbReference type="AlphaFoldDB" id="A0A5C2S8L4"/>